<feature type="domain" description="Ribonuclease H1 N-terminal" evidence="2">
    <location>
        <begin position="68"/>
        <end position="110"/>
    </location>
</feature>
<dbReference type="STRING" id="1076256.A0A2H3BJL7"/>
<feature type="compositionally biased region" description="Polar residues" evidence="1">
    <location>
        <begin position="37"/>
        <end position="51"/>
    </location>
</feature>
<evidence type="ECO:0000313" key="4">
    <source>
        <dbReference type="Proteomes" id="UP000218334"/>
    </source>
</evidence>
<organism evidence="3 4">
    <name type="scientific">Armillaria solidipes</name>
    <dbReference type="NCBI Taxonomy" id="1076256"/>
    <lineage>
        <taxon>Eukaryota</taxon>
        <taxon>Fungi</taxon>
        <taxon>Dikarya</taxon>
        <taxon>Basidiomycota</taxon>
        <taxon>Agaricomycotina</taxon>
        <taxon>Agaricomycetes</taxon>
        <taxon>Agaricomycetidae</taxon>
        <taxon>Agaricales</taxon>
        <taxon>Marasmiineae</taxon>
        <taxon>Physalacriaceae</taxon>
        <taxon>Armillaria</taxon>
    </lineage>
</organism>
<proteinExistence type="predicted"/>
<dbReference type="InterPro" id="IPR011320">
    <property type="entry name" value="RNase_H1_N"/>
</dbReference>
<keyword evidence="4" id="KW-1185">Reference proteome</keyword>
<accession>A0A2H3BJL7</accession>
<dbReference type="Pfam" id="PF01693">
    <property type="entry name" value="Cauli_VI"/>
    <property type="match status" value="1"/>
</dbReference>
<dbReference type="AlphaFoldDB" id="A0A2H3BJL7"/>
<dbReference type="EMBL" id="KZ293450">
    <property type="protein sequence ID" value="PBK64757.1"/>
    <property type="molecule type" value="Genomic_DNA"/>
</dbReference>
<sequence length="124" mass="12661">MPNIISLNAVPTLVAVANHHRPQLSAAPALVNAQVPANAQPSSHTVSQGSAPSVAGPSVQANVGPDGPWYAITKGWSIGVFHNWQNVSPLVTGVGRSCFSRYPTQAAALAAFNEAVSAGAVEVL</sequence>
<evidence type="ECO:0000313" key="3">
    <source>
        <dbReference type="EMBL" id="PBK64757.1"/>
    </source>
</evidence>
<dbReference type="Proteomes" id="UP000218334">
    <property type="component" value="Unassembled WGS sequence"/>
</dbReference>
<name>A0A2H3BJL7_9AGAR</name>
<evidence type="ECO:0000259" key="2">
    <source>
        <dbReference type="Pfam" id="PF01693"/>
    </source>
</evidence>
<feature type="region of interest" description="Disordered" evidence="1">
    <location>
        <begin position="37"/>
        <end position="58"/>
    </location>
</feature>
<dbReference type="InterPro" id="IPR037056">
    <property type="entry name" value="RNase_H1_N_sf"/>
</dbReference>
<protein>
    <recommendedName>
        <fullName evidence="2">Ribonuclease H1 N-terminal domain-containing protein</fullName>
    </recommendedName>
</protein>
<reference evidence="4" key="1">
    <citation type="journal article" date="2017" name="Nat. Ecol. Evol.">
        <title>Genome expansion and lineage-specific genetic innovations in the forest pathogenic fungi Armillaria.</title>
        <authorList>
            <person name="Sipos G."/>
            <person name="Prasanna A.N."/>
            <person name="Walter M.C."/>
            <person name="O'Connor E."/>
            <person name="Balint B."/>
            <person name="Krizsan K."/>
            <person name="Kiss B."/>
            <person name="Hess J."/>
            <person name="Varga T."/>
            <person name="Slot J."/>
            <person name="Riley R."/>
            <person name="Boka B."/>
            <person name="Rigling D."/>
            <person name="Barry K."/>
            <person name="Lee J."/>
            <person name="Mihaltcheva S."/>
            <person name="LaButti K."/>
            <person name="Lipzen A."/>
            <person name="Waldron R."/>
            <person name="Moloney N.M."/>
            <person name="Sperisen C."/>
            <person name="Kredics L."/>
            <person name="Vagvoelgyi C."/>
            <person name="Patrignani A."/>
            <person name="Fitzpatrick D."/>
            <person name="Nagy I."/>
            <person name="Doyle S."/>
            <person name="Anderson J.B."/>
            <person name="Grigoriev I.V."/>
            <person name="Gueldener U."/>
            <person name="Muensterkoetter M."/>
            <person name="Nagy L.G."/>
        </authorList>
    </citation>
    <scope>NUCLEOTIDE SEQUENCE [LARGE SCALE GENOMIC DNA]</scope>
    <source>
        <strain evidence="4">28-4</strain>
    </source>
</reference>
<dbReference type="Gene3D" id="3.40.970.10">
    <property type="entry name" value="Ribonuclease H1, N-terminal domain"/>
    <property type="match status" value="1"/>
</dbReference>
<evidence type="ECO:0000256" key="1">
    <source>
        <dbReference type="SAM" id="MobiDB-lite"/>
    </source>
</evidence>
<dbReference type="SUPFAM" id="SSF55658">
    <property type="entry name" value="L9 N-domain-like"/>
    <property type="match status" value="1"/>
</dbReference>
<gene>
    <name evidence="3" type="ORF">ARMSODRAFT_1023019</name>
</gene>
<dbReference type="InterPro" id="IPR009027">
    <property type="entry name" value="Ribosomal_bL9/RNase_H1_N"/>
</dbReference>